<dbReference type="Proteomes" id="UP000681722">
    <property type="component" value="Unassembled WGS sequence"/>
</dbReference>
<feature type="region of interest" description="Disordered" evidence="1">
    <location>
        <begin position="1670"/>
        <end position="1731"/>
    </location>
</feature>
<dbReference type="GO" id="GO:0032012">
    <property type="term" value="P:regulation of ARF protein signal transduction"/>
    <property type="evidence" value="ECO:0007669"/>
    <property type="project" value="InterPro"/>
</dbReference>
<feature type="compositionally biased region" description="Polar residues" evidence="1">
    <location>
        <begin position="432"/>
        <end position="450"/>
    </location>
</feature>
<sequence>MCQNQNLVLVLTVLVLIDIEVLRGTGIDGFGVDSIGSIGGIDIVTTSIPQPDSDCSDEEDLADDDRLCRASLANQYSARHDDGSEQSVEGDDNEMSKHSYFDPLGYGVLNWLDRRLIERELQELHEQTNNAVADTMEDETIGSSLATADRTAMKSKESCMAKFLNSIERNSLKPPISTSRMSFDAPKNAIYIISGEIQALTSSKKYNSRWSNTHSYEEAPEVNSFQKLKTIINSVSDLQDIDSNTFLAPFLDVIRSDETSGPITCLALNAVNKFLSYGLIDIQSESAASAIDKVANAVTHTRFVGTNPSDDEVVLMRILQVLRSLLLSPVGSKMTNDSVCEILQSCFRICFETRLSELLRKTSEHVLIDMVQLLFARLPQFKDDVTQTTLTKKLHTRGVVSELNSRTSRRSSQRTASSSSTSSKQIKTNSINSNSDITQSQNVFSTSSTERPVDSLKSDLTVTDNNSDKQQQVTLTISENNIYDPASSSSQLLTESSYVKIDDNESLIANKPTAIDEATTSLETNPLVNDATLTDGDNNNETTESTILTIKPSFDESTSSVQTITSSSNTAEPTVANDKTDKESSQQPQEKYDENSTNDCEYINPRGIRFTAATNTKEPLTPYGWPCVRGLLRFLATLINSYDKNNTEYMMTVGLNLLTVALEAGADYIANYPLLLSVVKDLLCKNLIGILSNGRLPLFTSSLRVSFLIFESLRTHLKYQLEFFITRLMELIASEQSKITVEQKEVALETIVQLLQIPGLPAELYLNYDCDLYCTNLFEELTKMLSKNAFPVAGLTSTHILSLDALLSVIDHIELECQSQLQKQKNDCMIIILLNEYKVYIFHVLAAGQNLTRPVPSGYALALSMQNIDTNRAITPRESRHGPRIRQNRMQISTNLPTQDDLKKLKCDKKLLRQGSELFNSNALSGIAFLQECRLLSDPLRTQEIIKFLKNNPLLDKKIIGEYLSNKKQAHLLEDYVKTFNFDDLRIDEALRIYLSEFRLPGEAPLISNLLENFAKHWRESNNFQFANDDAAFTLAYACIMLNVDQHNTNVRRQSTPMTLDEFKRNLSKMNNKDNFDDKMLTDIYNAIKSEEIIMPAEHVGILKDHYMWKMMLKRSQNQSITDKFIHSPAGSYNYDIFTIIWGQTMAALSFVFEKSHYELVINKAMQGFNKCARIAAHYLMSDVFDNLVISLCKFTTLLNNREWVENLPSQFGLNRKARLAATVVFSIAHVHGDILRDGWKNLLECIIHLYKANLLPSVLVEVEDFLDPSGRTTLIKEQVTQTPKTDIGLFSSLAFLLGGNDSQISSQKQPSVEEQEAIKVAQSCIEECHLEQLLQETKFLIIDSLNELIKALIYGCQGPEQLAGSDIKFDQDSAVFCLELLVKVVLQNRDRVTLIWSTVRHQFYSILVNANQKSFFIERTCVGLLRIAARLLRREELASEVLASLRMFLLMKLPVIHHLSSEIAFGLHELLRTNAANIHKSDDWFTLFSLLEVVGAGAHPPPVLQATITTTPQTPTKTFHHHTLLHGSKSTTENDVQSDSECCQNFDCQLSSSAKDKGYTSDTELYHQSTYQRKMSGGIDDPTAKTDYIVVSHDDLEIIRTHQSKINQYKIDLNEKLSRHDRRALIKCCETLTFLVRDTAHVTPENFEYCIHCIRTFIEATVSSNQIQQQQKKLQQQPPLRTTQRQKKRQATIDQLSSSSSSSSLSTSQTSQQQFQPTTKIRQSTLDYDEDDDDEAIKQEYQSLSLQLLDLMHTLHTRASSIYKSYSEDKEKMTQQRLDQTTNSSILWFKCWCPILQGIARLCCDYRRPVRSSALSYLQRSVLLPELHILSAQEWESVFNKVLFPLLLKLLEPININDSFGVEETRVRVSQLLCRIFLQHLNPLLTLPTFTALWLTILDFMDKYMKSDQTDMLRESVRESLKNMLLVMDTTALFDSGQLTVISKDRIHSFLPGLWDEVFKMSPPLSVAKTPQQSTSQMDNIAEGIMTTTGESSVPILNNGIPSTSEEENTASPSNVTVDNTTNIPSTSPSQQQQNVTNMRTQAVQSQIQEL</sequence>
<evidence type="ECO:0000256" key="2">
    <source>
        <dbReference type="SAM" id="SignalP"/>
    </source>
</evidence>
<feature type="compositionally biased region" description="Polar residues" evidence="1">
    <location>
        <begin position="528"/>
        <end position="548"/>
    </location>
</feature>
<dbReference type="EMBL" id="CAJNOQ010001399">
    <property type="protein sequence ID" value="CAF0892305.1"/>
    <property type="molecule type" value="Genomic_DNA"/>
</dbReference>
<dbReference type="SUPFAM" id="SSF48425">
    <property type="entry name" value="Sec7 domain"/>
    <property type="match status" value="1"/>
</dbReference>
<dbReference type="InterPro" id="IPR032691">
    <property type="entry name" value="Mon2/Sec7/BIG1-like_HUS"/>
</dbReference>
<dbReference type="Gene3D" id="1.10.1000.11">
    <property type="entry name" value="Arf Nucleotide-binding Site Opener,domain 2"/>
    <property type="match status" value="1"/>
</dbReference>
<feature type="domain" description="SEC7" evidence="3">
    <location>
        <begin position="901"/>
        <end position="1091"/>
    </location>
</feature>
<protein>
    <recommendedName>
        <fullName evidence="3">SEC7 domain-containing protein</fullName>
    </recommendedName>
</protein>
<proteinExistence type="predicted"/>
<dbReference type="GO" id="GO:0005085">
    <property type="term" value="F:guanyl-nucleotide exchange factor activity"/>
    <property type="evidence" value="ECO:0007669"/>
    <property type="project" value="InterPro"/>
</dbReference>
<feature type="region of interest" description="Disordered" evidence="1">
    <location>
        <begin position="528"/>
        <end position="600"/>
    </location>
</feature>
<feature type="signal peptide" evidence="2">
    <location>
        <begin position="1"/>
        <end position="24"/>
    </location>
</feature>
<evidence type="ECO:0000313" key="5">
    <source>
        <dbReference type="EMBL" id="CAF3676328.1"/>
    </source>
</evidence>
<keyword evidence="2" id="KW-0732">Signal</keyword>
<dbReference type="GO" id="GO:0016192">
    <property type="term" value="P:vesicle-mediated transport"/>
    <property type="evidence" value="ECO:0007669"/>
    <property type="project" value="UniProtKB-ARBA"/>
</dbReference>
<dbReference type="PROSITE" id="PS50190">
    <property type="entry name" value="SEC7"/>
    <property type="match status" value="1"/>
</dbReference>
<dbReference type="InterPro" id="IPR023394">
    <property type="entry name" value="Sec7_C_sf"/>
</dbReference>
<reference evidence="4" key="1">
    <citation type="submission" date="2021-02" db="EMBL/GenBank/DDBJ databases">
        <authorList>
            <person name="Nowell W R."/>
        </authorList>
    </citation>
    <scope>NUCLEOTIDE SEQUENCE</scope>
</reference>
<evidence type="ECO:0000313" key="6">
    <source>
        <dbReference type="Proteomes" id="UP000663829"/>
    </source>
</evidence>
<evidence type="ECO:0000256" key="1">
    <source>
        <dbReference type="SAM" id="MobiDB-lite"/>
    </source>
</evidence>
<feature type="compositionally biased region" description="Basic and acidic residues" evidence="1">
    <location>
        <begin position="578"/>
        <end position="594"/>
    </location>
</feature>
<evidence type="ECO:0000259" key="3">
    <source>
        <dbReference type="PROSITE" id="PS50190"/>
    </source>
</evidence>
<dbReference type="SMART" id="SM00222">
    <property type="entry name" value="Sec7"/>
    <property type="match status" value="1"/>
</dbReference>
<accession>A0A813YZL4</accession>
<dbReference type="Pfam" id="PF01369">
    <property type="entry name" value="Sec7"/>
    <property type="match status" value="1"/>
</dbReference>
<evidence type="ECO:0000313" key="4">
    <source>
        <dbReference type="EMBL" id="CAF0892305.1"/>
    </source>
</evidence>
<feature type="compositionally biased region" description="Low complexity" evidence="1">
    <location>
        <begin position="557"/>
        <end position="570"/>
    </location>
</feature>
<dbReference type="OrthoDB" id="10258608at2759"/>
<feature type="compositionally biased region" description="Low complexity" evidence="1">
    <location>
        <begin position="413"/>
        <end position="431"/>
    </location>
</feature>
<comment type="caution">
    <text evidence="4">The sequence shown here is derived from an EMBL/GenBank/DDBJ whole genome shotgun (WGS) entry which is preliminary data.</text>
</comment>
<feature type="compositionally biased region" description="Low complexity" evidence="1">
    <location>
        <begin position="1670"/>
        <end position="1684"/>
    </location>
</feature>
<name>A0A813YZL4_9BILA</name>
<feature type="compositionally biased region" description="Polar residues" evidence="1">
    <location>
        <begin position="458"/>
        <end position="467"/>
    </location>
</feature>
<dbReference type="InterPro" id="IPR056604">
    <property type="entry name" value="GBF1-like_TPR"/>
</dbReference>
<feature type="chain" id="PRO_5035599300" description="SEC7 domain-containing protein" evidence="2">
    <location>
        <begin position="25"/>
        <end position="2052"/>
    </location>
</feature>
<dbReference type="PANTHER" id="PTHR10663:SF388">
    <property type="entry name" value="GOLGI-SPECIFIC BREFELDIN A-RESISTANCE GUANINE NUCLEOTIDE EXCHANGE FACTOR 1"/>
    <property type="match status" value="1"/>
</dbReference>
<dbReference type="EMBL" id="CAJOBC010001399">
    <property type="protein sequence ID" value="CAF3676328.1"/>
    <property type="molecule type" value="Genomic_DNA"/>
</dbReference>
<feature type="region of interest" description="Disordered" evidence="1">
    <location>
        <begin position="77"/>
        <end position="96"/>
    </location>
</feature>
<dbReference type="PANTHER" id="PTHR10663">
    <property type="entry name" value="GUANYL-NUCLEOTIDE EXCHANGE FACTOR"/>
    <property type="match status" value="1"/>
</dbReference>
<dbReference type="Gene3D" id="1.10.220.20">
    <property type="match status" value="1"/>
</dbReference>
<dbReference type="CDD" id="cd00171">
    <property type="entry name" value="Sec7"/>
    <property type="match status" value="1"/>
</dbReference>
<gene>
    <name evidence="4" type="ORF">GPM918_LOCUS8188</name>
    <name evidence="5" type="ORF">SRO942_LOCUS8188</name>
</gene>
<feature type="compositionally biased region" description="Low complexity" evidence="1">
    <location>
        <begin position="1696"/>
        <end position="1715"/>
    </location>
</feature>
<dbReference type="Pfam" id="PF12783">
    <property type="entry name" value="Sec7-like_HUS"/>
    <property type="match status" value="1"/>
</dbReference>
<dbReference type="GO" id="GO:0005737">
    <property type="term" value="C:cytoplasm"/>
    <property type="evidence" value="ECO:0007669"/>
    <property type="project" value="UniProtKB-ARBA"/>
</dbReference>
<dbReference type="GO" id="GO:0012505">
    <property type="term" value="C:endomembrane system"/>
    <property type="evidence" value="ECO:0007669"/>
    <property type="project" value="UniProtKB-ARBA"/>
</dbReference>
<dbReference type="Pfam" id="PF23325">
    <property type="entry name" value="TPR_28"/>
    <property type="match status" value="1"/>
</dbReference>
<feature type="compositionally biased region" description="Polar residues" evidence="1">
    <location>
        <begin position="1716"/>
        <end position="1727"/>
    </location>
</feature>
<organism evidence="4 6">
    <name type="scientific">Didymodactylos carnosus</name>
    <dbReference type="NCBI Taxonomy" id="1234261"/>
    <lineage>
        <taxon>Eukaryota</taxon>
        <taxon>Metazoa</taxon>
        <taxon>Spiralia</taxon>
        <taxon>Gnathifera</taxon>
        <taxon>Rotifera</taxon>
        <taxon>Eurotatoria</taxon>
        <taxon>Bdelloidea</taxon>
        <taxon>Philodinida</taxon>
        <taxon>Philodinidae</taxon>
        <taxon>Didymodactylos</taxon>
    </lineage>
</organism>
<dbReference type="InterPro" id="IPR000904">
    <property type="entry name" value="Sec7_dom"/>
</dbReference>
<keyword evidence="6" id="KW-1185">Reference proteome</keyword>
<dbReference type="Proteomes" id="UP000663829">
    <property type="component" value="Unassembled WGS sequence"/>
</dbReference>
<feature type="region of interest" description="Disordered" evidence="1">
    <location>
        <begin position="1992"/>
        <end position="2052"/>
    </location>
</feature>
<dbReference type="InterPro" id="IPR035999">
    <property type="entry name" value="Sec7_dom_sf"/>
</dbReference>
<feature type="region of interest" description="Disordered" evidence="1">
    <location>
        <begin position="399"/>
        <end position="467"/>
    </location>
</feature>